<dbReference type="Gene3D" id="3.40.50.2000">
    <property type="entry name" value="Glycogen Phosphorylase B"/>
    <property type="match status" value="1"/>
</dbReference>
<proteinExistence type="predicted"/>
<reference evidence="3" key="1">
    <citation type="journal article" date="2019" name="Int. J. Syst. Evol. Microbiol.">
        <title>The Global Catalogue of Microorganisms (GCM) 10K type strain sequencing project: providing services to taxonomists for standard genome sequencing and annotation.</title>
        <authorList>
            <consortium name="The Broad Institute Genomics Platform"/>
            <consortium name="The Broad Institute Genome Sequencing Center for Infectious Disease"/>
            <person name="Wu L."/>
            <person name="Ma J."/>
        </authorList>
    </citation>
    <scope>NUCLEOTIDE SEQUENCE [LARGE SCALE GENOMIC DNA]</scope>
    <source>
        <strain evidence="3">CGMCC 4.7192</strain>
    </source>
</reference>
<name>A0ABW5BGV0_9PROT</name>
<dbReference type="Proteomes" id="UP001597294">
    <property type="component" value="Unassembled WGS sequence"/>
</dbReference>
<evidence type="ECO:0000259" key="1">
    <source>
        <dbReference type="Pfam" id="PF04101"/>
    </source>
</evidence>
<dbReference type="SUPFAM" id="SSF53756">
    <property type="entry name" value="UDP-Glycosyltransferase/glycogen phosphorylase"/>
    <property type="match status" value="1"/>
</dbReference>
<gene>
    <name evidence="2" type="ORF">ACFSKO_04810</name>
</gene>
<organism evidence="2 3">
    <name type="scientific">Kiloniella antarctica</name>
    <dbReference type="NCBI Taxonomy" id="1550907"/>
    <lineage>
        <taxon>Bacteria</taxon>
        <taxon>Pseudomonadati</taxon>
        <taxon>Pseudomonadota</taxon>
        <taxon>Alphaproteobacteria</taxon>
        <taxon>Rhodospirillales</taxon>
        <taxon>Kiloniellaceae</taxon>
        <taxon>Kiloniella</taxon>
    </lineage>
</organism>
<sequence length="411" mass="45799">MRVLIYSHDSFGLGHLRRCREIAHTLVQNNKHLSVLILSGSPIIGSFGFKARVDFVRIPGVIKLRDGDYTSLNLHIDIEQTLAIRSSIIKHTAEFYDPDLFIVDKEPLGLRGEVEDTLRLMKSRGTQCVLGLRDVMDDPDLLSTEWERKNTVPALSEYYDDIWVYGLPQICDPLEGIELPPSVQRKMTYTGYLQRTGAHDAPMPVLEKIGEDTPYLLVTVGGGGDGEEIIDWVLSAYESDPDLPYPALFALGPFMNSELQHDFQVRASKLDNVEAITFNAQFESLVDRAIGIVGMGGYNTFCEILSYDKRALIIPRTVPRMEQYIRASRAQELGLVKMLENTGERDPLTMATALRNIPQQSLPSSVVVPGLLDGQENVLKLANKCFEAKLSSLSTIDITDPILNTKTASDS</sequence>
<evidence type="ECO:0000313" key="2">
    <source>
        <dbReference type="EMBL" id="MFD2204915.1"/>
    </source>
</evidence>
<dbReference type="InterPro" id="IPR007235">
    <property type="entry name" value="Glyco_trans_28_C"/>
</dbReference>
<protein>
    <submittedName>
        <fullName evidence="2">Glycosyltransferase family protein</fullName>
    </submittedName>
</protein>
<dbReference type="RefSeq" id="WP_380248959.1">
    <property type="nucleotide sequence ID" value="NZ_JBHUII010000001.1"/>
</dbReference>
<dbReference type="PANTHER" id="PTHR21015:SF28">
    <property type="entry name" value="SLL1722 PROTEIN"/>
    <property type="match status" value="1"/>
</dbReference>
<dbReference type="PANTHER" id="PTHR21015">
    <property type="entry name" value="UDP-N-ACETYLGLUCOSAMINE--N-ACETYLMURAMYL-(PENTAPEPTIDE) PYROPHOSPHORYL-UNDECAPRENOL N-ACETYLGLUCOSAMINE TRANSFERASE 1"/>
    <property type="match status" value="1"/>
</dbReference>
<feature type="domain" description="Glycosyl transferase family 28 C-terminal" evidence="1">
    <location>
        <begin position="222"/>
        <end position="342"/>
    </location>
</feature>
<dbReference type="EMBL" id="JBHUII010000001">
    <property type="protein sequence ID" value="MFD2204915.1"/>
    <property type="molecule type" value="Genomic_DNA"/>
</dbReference>
<dbReference type="Pfam" id="PF04101">
    <property type="entry name" value="Glyco_tran_28_C"/>
    <property type="match status" value="1"/>
</dbReference>
<comment type="caution">
    <text evidence="2">The sequence shown here is derived from an EMBL/GenBank/DDBJ whole genome shotgun (WGS) entry which is preliminary data.</text>
</comment>
<accession>A0ABW5BGV0</accession>
<keyword evidence="3" id="KW-1185">Reference proteome</keyword>
<evidence type="ECO:0000313" key="3">
    <source>
        <dbReference type="Proteomes" id="UP001597294"/>
    </source>
</evidence>